<keyword evidence="1" id="KW-0175">Coiled coil</keyword>
<protein>
    <submittedName>
        <fullName evidence="3">Uncharacterized protein</fullName>
    </submittedName>
</protein>
<reference evidence="3" key="1">
    <citation type="submission" date="2022-11" db="UniProtKB">
        <authorList>
            <consortium name="WormBaseParasite"/>
        </authorList>
    </citation>
    <scope>IDENTIFICATION</scope>
</reference>
<sequence length="244" mass="28534">MSAYCYSIEKYELMSDSLDKLEEGCKCLRNTFEHIQEQLSSVQKIVPNNSPNQIKEKLNRWENNLKRLEKDHIANSFVVTEQPPNTVMLYASKGTKLHRSSQNLFGVCIRFLGWTENDKGKIKVMPEVLHLNNDGKEDTRLKIIQIQKNLCNSDTEKPMEFTENKALARFPEISVNNEKGQKRTEDCRACRYSIRFKIYMKNGLKKYELNKLSLPFGVPGDKKDIYLLEKKIVMERTYMDPVRI</sequence>
<keyword evidence="2" id="KW-1185">Reference proteome</keyword>
<feature type="coiled-coil region" evidence="1">
    <location>
        <begin position="18"/>
        <end position="71"/>
    </location>
</feature>
<accession>A0A914DBL6</accession>
<name>A0A914DBL6_9BILA</name>
<dbReference type="Proteomes" id="UP000887540">
    <property type="component" value="Unplaced"/>
</dbReference>
<dbReference type="WBParaSite" id="ACRNAN_scaffold2270.g17923.t1">
    <property type="protein sequence ID" value="ACRNAN_scaffold2270.g17923.t1"/>
    <property type="gene ID" value="ACRNAN_scaffold2270.g17923"/>
</dbReference>
<organism evidence="2 3">
    <name type="scientific">Acrobeloides nanus</name>
    <dbReference type="NCBI Taxonomy" id="290746"/>
    <lineage>
        <taxon>Eukaryota</taxon>
        <taxon>Metazoa</taxon>
        <taxon>Ecdysozoa</taxon>
        <taxon>Nematoda</taxon>
        <taxon>Chromadorea</taxon>
        <taxon>Rhabditida</taxon>
        <taxon>Tylenchina</taxon>
        <taxon>Cephalobomorpha</taxon>
        <taxon>Cephaloboidea</taxon>
        <taxon>Cephalobidae</taxon>
        <taxon>Acrobeloides</taxon>
    </lineage>
</organism>
<dbReference type="AlphaFoldDB" id="A0A914DBL6"/>
<evidence type="ECO:0000256" key="1">
    <source>
        <dbReference type="SAM" id="Coils"/>
    </source>
</evidence>
<proteinExistence type="predicted"/>
<evidence type="ECO:0000313" key="3">
    <source>
        <dbReference type="WBParaSite" id="ACRNAN_scaffold2270.g17923.t1"/>
    </source>
</evidence>
<evidence type="ECO:0000313" key="2">
    <source>
        <dbReference type="Proteomes" id="UP000887540"/>
    </source>
</evidence>